<name>A0A9E8M5Y4_9CAUD</name>
<dbReference type="InterPro" id="IPR024535">
    <property type="entry name" value="RHGA/B-epi-like_pectate_lyase"/>
</dbReference>
<feature type="domain" description="Rhamnogalacturonase A/B/Epimerase-like pectate lyase" evidence="1">
    <location>
        <begin position="150"/>
        <end position="374"/>
    </location>
</feature>
<evidence type="ECO:0000313" key="2">
    <source>
        <dbReference type="EMBL" id="WAB08844.1"/>
    </source>
</evidence>
<sequence length="775" mass="79215">MARYLFGGTAADVAEDVAGARVPGATGTVWDGASEGAAQVTDLTDLGGAPLTMLVADEDGMIPGFYGPDGAVRLWIDFGGPRVALVANDVGERLSAHVAADDPHGSRAAAMAEVNALRGAANGLATLDTTGKVPASQIPALSAPDLLDWLNVQSPQFGAKGDGVTDDTNAIQAAINVAGIGGIVYFPKGVYVISAPLDLPRGVTLLGTHSNLMVGPGMADEDFPCYIQAAPSMTTGAMVQIIGDNDGTHPAINGEQRIMNLMFDGSKVVAGNLDGIYSKGNVQNVVMRDVCIRKMPNNGIITGSNTTNEFPYSWRLHSVMVDNCHANGIVFERQTDLSMIDVQVIGSWAAGFRLINSANTILQGCRAEWCGGHGFHITGAWGNWPGSGSMTMNACSTDRNGWHGVFVDATGNGPFIINALNTRRDGRNGGPGGGGYAGLALSNRAPVVINGLGCYVGTDDQGTANTSPQYGVKLSGARDVLLDGAYLHGATQGLYDDGTNERIVIGVNVSTVAGNNYAEDRSSLLAQLGPIQAKSGVIAGPLNVGTAGPGLGGSAGPVIALKNADTAPTSNPTNGVLLYSEGGILKVRDAGGRVASLADLGSLSWQAHEHGLKAWTQDPASCGSVGTPNTSGTLYLSKVILRFPTTINSVYLTVTSAGTGLTSGQNLVGLYDANGVKVSESADQSAVFNSVGTKNVSIASKSLAAGGYYVAVLTNGSTPPSFMRGNGASGSALNVGLAANAGRFLDYSSGLTNLPANINLSAASQNASARWAAIA</sequence>
<dbReference type="KEGG" id="vg:80020257"/>
<dbReference type="InterPro" id="IPR011050">
    <property type="entry name" value="Pectin_lyase_fold/virulence"/>
</dbReference>
<dbReference type="Proteomes" id="UP001163413">
    <property type="component" value="Segment"/>
</dbReference>
<organism evidence="2 3">
    <name type="scientific">Streptomyces phage Success</name>
    <dbReference type="NCBI Taxonomy" id="2999013"/>
    <lineage>
        <taxon>Viruses</taxon>
        <taxon>Duplodnaviria</taxon>
        <taxon>Heunggongvirae</taxon>
        <taxon>Uroviricota</taxon>
        <taxon>Caudoviricetes</taxon>
        <taxon>Successvirus</taxon>
        <taxon>Successvirus success</taxon>
    </lineage>
</organism>
<dbReference type="InterPro" id="IPR012334">
    <property type="entry name" value="Pectin_lyas_fold"/>
</dbReference>
<dbReference type="GeneID" id="80020257"/>
<keyword evidence="3" id="KW-1185">Reference proteome</keyword>
<proteinExistence type="predicted"/>
<dbReference type="GO" id="GO:0019058">
    <property type="term" value="P:viral life cycle"/>
    <property type="evidence" value="ECO:0007669"/>
    <property type="project" value="UniProtKB-ARBA"/>
</dbReference>
<reference evidence="2" key="1">
    <citation type="submission" date="2022-10" db="EMBL/GenBank/DDBJ databases">
        <authorList>
            <person name="Roth M.A."/>
            <person name="Wohlstadter N.E."/>
            <person name="Arguedas X."/>
            <person name="Leighton H.R."/>
            <person name="Msuya J.A."/>
            <person name="Pravda N."/>
            <person name="Shaffer C.D."/>
            <person name="Weston-Hafer K.A."/>
            <person name="Russell D.A."/>
            <person name="Jacobs-Sera D."/>
            <person name="Hatfull G.F."/>
        </authorList>
    </citation>
    <scope>NUCLEOTIDE SEQUENCE</scope>
</reference>
<dbReference type="Gene3D" id="2.160.20.10">
    <property type="entry name" value="Single-stranded right-handed beta-helix, Pectin lyase-like"/>
    <property type="match status" value="1"/>
</dbReference>
<protein>
    <submittedName>
        <fullName evidence="2">Minor tail protein</fullName>
    </submittedName>
</protein>
<evidence type="ECO:0000259" key="1">
    <source>
        <dbReference type="Pfam" id="PF12708"/>
    </source>
</evidence>
<dbReference type="GO" id="GO:0044423">
    <property type="term" value="C:virion component"/>
    <property type="evidence" value="ECO:0007669"/>
    <property type="project" value="UniProtKB-KW"/>
</dbReference>
<dbReference type="EMBL" id="OP751148">
    <property type="protein sequence ID" value="WAB08844.1"/>
    <property type="molecule type" value="Genomic_DNA"/>
</dbReference>
<dbReference type="GO" id="GO:0051701">
    <property type="term" value="P:biological process involved in interaction with host"/>
    <property type="evidence" value="ECO:0007669"/>
    <property type="project" value="UniProtKB-ARBA"/>
</dbReference>
<gene>
    <name evidence="2" type="primary">65</name>
    <name evidence="2" type="ORF">SEA_SUCCESS_65</name>
</gene>
<dbReference type="SUPFAM" id="SSF51126">
    <property type="entry name" value="Pectin lyase-like"/>
    <property type="match status" value="1"/>
</dbReference>
<accession>A0A9E8M5Y4</accession>
<dbReference type="Pfam" id="PF12708">
    <property type="entry name" value="Pect-lyase_RHGA_epim"/>
    <property type="match status" value="1"/>
</dbReference>
<dbReference type="RefSeq" id="YP_010755589.1">
    <property type="nucleotide sequence ID" value="NC_073472.1"/>
</dbReference>
<evidence type="ECO:0000313" key="3">
    <source>
        <dbReference type="Proteomes" id="UP001163413"/>
    </source>
</evidence>